<evidence type="ECO:0000313" key="8">
    <source>
        <dbReference type="EMBL" id="KAF2247410.1"/>
    </source>
</evidence>
<feature type="compositionally biased region" description="Low complexity" evidence="6">
    <location>
        <begin position="319"/>
        <end position="336"/>
    </location>
</feature>
<comment type="function">
    <text evidence="5">Dual chitinase/transglycosylase that plays a role in cell wall architecture. Chitinase and transglycosylase activities are coupled. Required for the polysaccharide cross-linking at the septa and the cell wall. More specifically, transfers chitin to 1,6-beta-glucan in the cell wall.</text>
</comment>
<dbReference type="EMBL" id="ML987197">
    <property type="protein sequence ID" value="KAF2247410.1"/>
    <property type="molecule type" value="Genomic_DNA"/>
</dbReference>
<protein>
    <submittedName>
        <fullName evidence="8">Glycoside hydrolase family 16 protein</fullName>
    </submittedName>
</protein>
<evidence type="ECO:0000313" key="9">
    <source>
        <dbReference type="Proteomes" id="UP000800094"/>
    </source>
</evidence>
<keyword evidence="1" id="KW-0732">Signal</keyword>
<gene>
    <name evidence="8" type="ORF">BU26DRAFT_506656</name>
</gene>
<dbReference type="Proteomes" id="UP000800094">
    <property type="component" value="Unassembled WGS sequence"/>
</dbReference>
<dbReference type="GO" id="GO:0004553">
    <property type="term" value="F:hydrolase activity, hydrolyzing O-glycosyl compounds"/>
    <property type="evidence" value="ECO:0007669"/>
    <property type="project" value="InterPro"/>
</dbReference>
<dbReference type="Gene3D" id="2.60.120.200">
    <property type="match status" value="1"/>
</dbReference>
<comment type="similarity">
    <text evidence="4">Belongs to the glycosyl hydrolase 16 family. CRH1 subfamily.</text>
</comment>
<dbReference type="OrthoDB" id="4781at2759"/>
<evidence type="ECO:0000256" key="5">
    <source>
        <dbReference type="ARBA" id="ARBA00093308"/>
    </source>
</evidence>
<dbReference type="AlphaFoldDB" id="A0A6A6ICX7"/>
<dbReference type="RefSeq" id="XP_033682414.1">
    <property type="nucleotide sequence ID" value="XM_033826932.1"/>
</dbReference>
<evidence type="ECO:0000256" key="3">
    <source>
        <dbReference type="ARBA" id="ARBA00023295"/>
    </source>
</evidence>
<reference evidence="8" key="1">
    <citation type="journal article" date="2020" name="Stud. Mycol.">
        <title>101 Dothideomycetes genomes: a test case for predicting lifestyles and emergence of pathogens.</title>
        <authorList>
            <person name="Haridas S."/>
            <person name="Albert R."/>
            <person name="Binder M."/>
            <person name="Bloem J."/>
            <person name="Labutti K."/>
            <person name="Salamov A."/>
            <person name="Andreopoulos B."/>
            <person name="Baker S."/>
            <person name="Barry K."/>
            <person name="Bills G."/>
            <person name="Bluhm B."/>
            <person name="Cannon C."/>
            <person name="Castanera R."/>
            <person name="Culley D."/>
            <person name="Daum C."/>
            <person name="Ezra D."/>
            <person name="Gonzalez J."/>
            <person name="Henrissat B."/>
            <person name="Kuo A."/>
            <person name="Liang C."/>
            <person name="Lipzen A."/>
            <person name="Lutzoni F."/>
            <person name="Magnuson J."/>
            <person name="Mondo S."/>
            <person name="Nolan M."/>
            <person name="Ohm R."/>
            <person name="Pangilinan J."/>
            <person name="Park H.-J."/>
            <person name="Ramirez L."/>
            <person name="Alfaro M."/>
            <person name="Sun H."/>
            <person name="Tritt A."/>
            <person name="Yoshinaga Y."/>
            <person name="Zwiers L.-H."/>
            <person name="Turgeon B."/>
            <person name="Goodwin S."/>
            <person name="Spatafora J."/>
            <person name="Crous P."/>
            <person name="Grigoriev I."/>
        </authorList>
    </citation>
    <scope>NUCLEOTIDE SEQUENCE</scope>
    <source>
        <strain evidence="8">CBS 122368</strain>
    </source>
</reference>
<keyword evidence="3" id="KW-0326">Glycosidase</keyword>
<sequence>MSHALDSCVPNPVCKSGKYKFDSMDDVQSIDKYLGDASKANWQSQGMPVPYNDGEGVLLTLAEDTSGTLLASTFYVWYGKICANMTSSQGKGVVTAFILMSDVKDEIDFEVVGIDVGHVQSNFYSQGITVYTNSANLTVENTVAPHTYCVDWKPDELTWSVDGEDLRTVQRSKTWNATSNRFDYPQTPSRIMLSLWPAGISKNAKGTIDWAGGLIDWNSQYMQNGYYYNLVTSVDVDCYDPPEGANAQGDKSYVYKDAKNPTNNTVEISDDIVVLGSLMGTGEDPGEASASTSGAAPTRSVAMVPGGNPGGGARQETVAATGAAATATGGAQQTGGASSGGSGSFDQGNTSGNGVASLEPGLGKIGGSALAIVVAILGLLVL</sequence>
<dbReference type="FunFam" id="2.60.120.200:FF:000159">
    <property type="entry name" value="Glycosidase"/>
    <property type="match status" value="1"/>
</dbReference>
<keyword evidence="2 8" id="KW-0378">Hydrolase</keyword>
<dbReference type="GO" id="GO:0005975">
    <property type="term" value="P:carbohydrate metabolic process"/>
    <property type="evidence" value="ECO:0007669"/>
    <property type="project" value="InterPro"/>
</dbReference>
<organism evidence="8 9">
    <name type="scientific">Trematosphaeria pertusa</name>
    <dbReference type="NCBI Taxonomy" id="390896"/>
    <lineage>
        <taxon>Eukaryota</taxon>
        <taxon>Fungi</taxon>
        <taxon>Dikarya</taxon>
        <taxon>Ascomycota</taxon>
        <taxon>Pezizomycotina</taxon>
        <taxon>Dothideomycetes</taxon>
        <taxon>Pleosporomycetidae</taxon>
        <taxon>Pleosporales</taxon>
        <taxon>Massarineae</taxon>
        <taxon>Trematosphaeriaceae</taxon>
        <taxon>Trematosphaeria</taxon>
    </lineage>
</organism>
<dbReference type="PROSITE" id="PS51762">
    <property type="entry name" value="GH16_2"/>
    <property type="match status" value="1"/>
</dbReference>
<feature type="region of interest" description="Disordered" evidence="6">
    <location>
        <begin position="278"/>
        <end position="352"/>
    </location>
</feature>
<dbReference type="GeneID" id="54580262"/>
<dbReference type="PANTHER" id="PTHR10963:SF22">
    <property type="entry name" value="GLYCOSIDASE CRH2-RELATED"/>
    <property type="match status" value="1"/>
</dbReference>
<proteinExistence type="inferred from homology"/>
<evidence type="ECO:0000259" key="7">
    <source>
        <dbReference type="PROSITE" id="PS51762"/>
    </source>
</evidence>
<evidence type="ECO:0000256" key="4">
    <source>
        <dbReference type="ARBA" id="ARBA00038074"/>
    </source>
</evidence>
<dbReference type="InterPro" id="IPR013320">
    <property type="entry name" value="ConA-like_dom_sf"/>
</dbReference>
<keyword evidence="9" id="KW-1185">Reference proteome</keyword>
<evidence type="ECO:0000256" key="6">
    <source>
        <dbReference type="SAM" id="MobiDB-lite"/>
    </source>
</evidence>
<dbReference type="PANTHER" id="PTHR10963">
    <property type="entry name" value="GLYCOSYL HYDROLASE-RELATED"/>
    <property type="match status" value="1"/>
</dbReference>
<accession>A0A6A6ICX7</accession>
<dbReference type="GO" id="GO:0009277">
    <property type="term" value="C:fungal-type cell wall"/>
    <property type="evidence" value="ECO:0007669"/>
    <property type="project" value="TreeGrafter"/>
</dbReference>
<dbReference type="GO" id="GO:0016757">
    <property type="term" value="F:glycosyltransferase activity"/>
    <property type="evidence" value="ECO:0007669"/>
    <property type="project" value="TreeGrafter"/>
</dbReference>
<evidence type="ECO:0000256" key="2">
    <source>
        <dbReference type="ARBA" id="ARBA00022801"/>
    </source>
</evidence>
<feature type="domain" description="GH16" evidence="7">
    <location>
        <begin position="4"/>
        <end position="219"/>
    </location>
</feature>
<dbReference type="SUPFAM" id="SSF49899">
    <property type="entry name" value="Concanavalin A-like lectins/glucanases"/>
    <property type="match status" value="1"/>
</dbReference>
<name>A0A6A6ICX7_9PLEO</name>
<dbReference type="InterPro" id="IPR050546">
    <property type="entry name" value="Glycosyl_Hydrlase_16"/>
</dbReference>
<dbReference type="Pfam" id="PF00722">
    <property type="entry name" value="Glyco_hydro_16"/>
    <property type="match status" value="1"/>
</dbReference>
<dbReference type="InterPro" id="IPR000757">
    <property type="entry name" value="Beta-glucanase-like"/>
</dbReference>
<dbReference type="GO" id="GO:0031505">
    <property type="term" value="P:fungal-type cell wall organization"/>
    <property type="evidence" value="ECO:0007669"/>
    <property type="project" value="TreeGrafter"/>
</dbReference>
<evidence type="ECO:0000256" key="1">
    <source>
        <dbReference type="ARBA" id="ARBA00022729"/>
    </source>
</evidence>